<accession>X1HIF4</accession>
<comment type="caution">
    <text evidence="2">The sequence shown here is derived from an EMBL/GenBank/DDBJ whole genome shotgun (WGS) entry which is preliminary data.</text>
</comment>
<proteinExistence type="predicted"/>
<dbReference type="AlphaFoldDB" id="X1HIF4"/>
<feature type="non-terminal residue" evidence="2">
    <location>
        <position position="40"/>
    </location>
</feature>
<keyword evidence="1" id="KW-1133">Transmembrane helix</keyword>
<evidence type="ECO:0000256" key="1">
    <source>
        <dbReference type="SAM" id="Phobius"/>
    </source>
</evidence>
<keyword evidence="1" id="KW-0812">Transmembrane</keyword>
<feature type="transmembrane region" description="Helical" evidence="1">
    <location>
        <begin position="20"/>
        <end position="38"/>
    </location>
</feature>
<reference evidence="2" key="1">
    <citation type="journal article" date="2014" name="Front. Microbiol.">
        <title>High frequency of phylogenetically diverse reductive dehalogenase-homologous genes in deep subseafloor sedimentary metagenomes.</title>
        <authorList>
            <person name="Kawai M."/>
            <person name="Futagami T."/>
            <person name="Toyoda A."/>
            <person name="Takaki Y."/>
            <person name="Nishi S."/>
            <person name="Hori S."/>
            <person name="Arai W."/>
            <person name="Tsubouchi T."/>
            <person name="Morono Y."/>
            <person name="Uchiyama I."/>
            <person name="Ito T."/>
            <person name="Fujiyama A."/>
            <person name="Inagaki F."/>
            <person name="Takami H."/>
        </authorList>
    </citation>
    <scope>NUCLEOTIDE SEQUENCE</scope>
    <source>
        <strain evidence="2">Expedition CK06-06</strain>
    </source>
</reference>
<protein>
    <submittedName>
        <fullName evidence="2">Uncharacterized protein</fullName>
    </submittedName>
</protein>
<sequence length="40" mass="4492">MFEKSNIPKKLAKSLSQLGIFLHILSCAFGIMFFSFPVNS</sequence>
<dbReference type="EMBL" id="BARU01008785">
    <property type="protein sequence ID" value="GAH45073.1"/>
    <property type="molecule type" value="Genomic_DNA"/>
</dbReference>
<evidence type="ECO:0000313" key="2">
    <source>
        <dbReference type="EMBL" id="GAH45073.1"/>
    </source>
</evidence>
<gene>
    <name evidence="2" type="ORF">S03H2_17081</name>
</gene>
<name>X1HIF4_9ZZZZ</name>
<organism evidence="2">
    <name type="scientific">marine sediment metagenome</name>
    <dbReference type="NCBI Taxonomy" id="412755"/>
    <lineage>
        <taxon>unclassified sequences</taxon>
        <taxon>metagenomes</taxon>
        <taxon>ecological metagenomes</taxon>
    </lineage>
</organism>
<keyword evidence="1" id="KW-0472">Membrane</keyword>